<protein>
    <submittedName>
        <fullName evidence="1">Uncharacterized protein</fullName>
    </submittedName>
</protein>
<evidence type="ECO:0000313" key="1">
    <source>
        <dbReference type="EMBL" id="TDZ29160.1"/>
    </source>
</evidence>
<accession>A0A4R8PXY1</accession>
<gene>
    <name evidence="1" type="ORF">C8035_v004657</name>
</gene>
<keyword evidence="2" id="KW-1185">Reference proteome</keyword>
<proteinExistence type="predicted"/>
<comment type="caution">
    <text evidence="1">The sequence shown here is derived from an EMBL/GenBank/DDBJ whole genome shotgun (WGS) entry which is preliminary data.</text>
</comment>
<dbReference type="Proteomes" id="UP000295083">
    <property type="component" value="Unassembled WGS sequence"/>
</dbReference>
<name>A0A4R8PXY1_9PEZI</name>
<evidence type="ECO:0000313" key="2">
    <source>
        <dbReference type="Proteomes" id="UP000295083"/>
    </source>
</evidence>
<reference evidence="1 2" key="1">
    <citation type="submission" date="2018-11" db="EMBL/GenBank/DDBJ databases">
        <title>Genome sequence and assembly of Colletotrichum spinosum.</title>
        <authorList>
            <person name="Gan P."/>
            <person name="Shirasu K."/>
        </authorList>
    </citation>
    <scope>NUCLEOTIDE SEQUENCE [LARGE SCALE GENOMIC DNA]</scope>
    <source>
        <strain evidence="1 2">CBS 515.97</strain>
    </source>
</reference>
<dbReference type="AlphaFoldDB" id="A0A4R8PXY1"/>
<sequence>MNDEIRVSNVISPLFLIYRRKRDKNQVDIRVVMFEKRETNGPKDVLPRHWSYS</sequence>
<organism evidence="1 2">
    <name type="scientific">Colletotrichum spinosum</name>
    <dbReference type="NCBI Taxonomy" id="1347390"/>
    <lineage>
        <taxon>Eukaryota</taxon>
        <taxon>Fungi</taxon>
        <taxon>Dikarya</taxon>
        <taxon>Ascomycota</taxon>
        <taxon>Pezizomycotina</taxon>
        <taxon>Sordariomycetes</taxon>
        <taxon>Hypocreomycetidae</taxon>
        <taxon>Glomerellales</taxon>
        <taxon>Glomerellaceae</taxon>
        <taxon>Colletotrichum</taxon>
        <taxon>Colletotrichum orbiculare species complex</taxon>
    </lineage>
</organism>
<dbReference type="EMBL" id="QAPG01000328">
    <property type="protein sequence ID" value="TDZ29160.1"/>
    <property type="molecule type" value="Genomic_DNA"/>
</dbReference>